<sequence length="109" mass="12491">MPTRDEIAVAVRELYEETLLGMTEGDYEEHGDGSLRYGYDEGPMYELQITRGGIARLTEWADQEYETELCPMREVEALPQEKAVLLWELLASGEIEAVRSHFQVAKRPL</sequence>
<proteinExistence type="predicted"/>
<reference evidence="1 2" key="1">
    <citation type="submission" date="2015-09" db="EMBL/GenBank/DDBJ databases">
        <authorList>
            <consortium name="Pathogen Informatics"/>
        </authorList>
    </citation>
    <scope>NUCLEOTIDE SEQUENCE [LARGE SCALE GENOMIC DNA]</scope>
    <source>
        <strain evidence="1 2">2789STDY5608625</strain>
    </source>
</reference>
<protein>
    <submittedName>
        <fullName evidence="1">Uncharacterized protein</fullName>
    </submittedName>
</protein>
<accession>A0AAD2KLR4</accession>
<evidence type="ECO:0000313" key="1">
    <source>
        <dbReference type="EMBL" id="CUJ69312.1"/>
    </source>
</evidence>
<name>A0AAD2KLR4_ACHAE</name>
<evidence type="ECO:0000313" key="2">
    <source>
        <dbReference type="Proteomes" id="UP000044098"/>
    </source>
</evidence>
<dbReference type="Proteomes" id="UP000044098">
    <property type="component" value="Unassembled WGS sequence"/>
</dbReference>
<gene>
    <name evidence="1" type="ORF">ERS370000_05320</name>
</gene>
<dbReference type="AlphaFoldDB" id="A0AAD2KLR4"/>
<dbReference type="EMBL" id="CYTK01000011">
    <property type="protein sequence ID" value="CUJ69312.1"/>
    <property type="molecule type" value="Genomic_DNA"/>
</dbReference>
<comment type="caution">
    <text evidence="1">The sequence shown here is derived from an EMBL/GenBank/DDBJ whole genome shotgun (WGS) entry which is preliminary data.</text>
</comment>
<organism evidence="1 2">
    <name type="scientific">Achromobacter aegrifaciens</name>
    <dbReference type="NCBI Taxonomy" id="1287736"/>
    <lineage>
        <taxon>Bacteria</taxon>
        <taxon>Pseudomonadati</taxon>
        <taxon>Pseudomonadota</taxon>
        <taxon>Betaproteobacteria</taxon>
        <taxon>Burkholderiales</taxon>
        <taxon>Alcaligenaceae</taxon>
        <taxon>Achromobacter</taxon>
    </lineage>
</organism>